<dbReference type="Pfam" id="PF00296">
    <property type="entry name" value="Bac_luciferase"/>
    <property type="match status" value="1"/>
</dbReference>
<comment type="similarity">
    <text evidence="5">Belongs to the NtaA/SnaA/DszA monooxygenase family.</text>
</comment>
<keyword evidence="3" id="KW-0560">Oxidoreductase</keyword>
<dbReference type="InterPro" id="IPR016215">
    <property type="entry name" value="NTA_MOA"/>
</dbReference>
<dbReference type="SUPFAM" id="SSF51679">
    <property type="entry name" value="Bacterial luciferase-like"/>
    <property type="match status" value="1"/>
</dbReference>
<reference evidence="7 8" key="1">
    <citation type="journal article" date="2019" name="Int. J. Syst. Evol. Microbiol.">
        <title>The Global Catalogue of Microorganisms (GCM) 10K type strain sequencing project: providing services to taxonomists for standard genome sequencing and annotation.</title>
        <authorList>
            <consortium name="The Broad Institute Genomics Platform"/>
            <consortium name="The Broad Institute Genome Sequencing Center for Infectious Disease"/>
            <person name="Wu L."/>
            <person name="Ma J."/>
        </authorList>
    </citation>
    <scope>NUCLEOTIDE SEQUENCE [LARGE SCALE GENOMIC DNA]</scope>
    <source>
        <strain evidence="7 8">JCM 16009</strain>
    </source>
</reference>
<dbReference type="RefSeq" id="WP_344411395.1">
    <property type="nucleotide sequence ID" value="NZ_BAAAQK010000001.1"/>
</dbReference>
<name>A0ABN2MGG3_9PSEU</name>
<dbReference type="EMBL" id="BAAAQK010000001">
    <property type="protein sequence ID" value="GAA1826508.1"/>
    <property type="molecule type" value="Genomic_DNA"/>
</dbReference>
<evidence type="ECO:0000259" key="6">
    <source>
        <dbReference type="Pfam" id="PF00296"/>
    </source>
</evidence>
<dbReference type="PIRSF" id="PIRSF000337">
    <property type="entry name" value="NTA_MOA"/>
    <property type="match status" value="1"/>
</dbReference>
<evidence type="ECO:0000313" key="8">
    <source>
        <dbReference type="Proteomes" id="UP001500449"/>
    </source>
</evidence>
<protein>
    <submittedName>
        <fullName evidence="7">NtaA/DmoA family FMN-dependent monooxygenase</fullName>
    </submittedName>
</protein>
<keyword evidence="1" id="KW-0285">Flavoprotein</keyword>
<proteinExistence type="inferred from homology"/>
<dbReference type="Gene3D" id="3.20.20.30">
    <property type="entry name" value="Luciferase-like domain"/>
    <property type="match status" value="1"/>
</dbReference>
<evidence type="ECO:0000256" key="2">
    <source>
        <dbReference type="ARBA" id="ARBA00022643"/>
    </source>
</evidence>
<keyword evidence="8" id="KW-1185">Reference proteome</keyword>
<evidence type="ECO:0000256" key="5">
    <source>
        <dbReference type="ARBA" id="ARBA00033748"/>
    </source>
</evidence>
<keyword evidence="4 7" id="KW-0503">Monooxygenase</keyword>
<organism evidence="7 8">
    <name type="scientific">Pseudonocardia ailaonensis</name>
    <dbReference type="NCBI Taxonomy" id="367279"/>
    <lineage>
        <taxon>Bacteria</taxon>
        <taxon>Bacillati</taxon>
        <taxon>Actinomycetota</taxon>
        <taxon>Actinomycetes</taxon>
        <taxon>Pseudonocardiales</taxon>
        <taxon>Pseudonocardiaceae</taxon>
        <taxon>Pseudonocardia</taxon>
    </lineage>
</organism>
<evidence type="ECO:0000256" key="3">
    <source>
        <dbReference type="ARBA" id="ARBA00023002"/>
    </source>
</evidence>
<feature type="domain" description="Luciferase-like" evidence="6">
    <location>
        <begin position="16"/>
        <end position="359"/>
    </location>
</feature>
<dbReference type="Proteomes" id="UP001500449">
    <property type="component" value="Unassembled WGS sequence"/>
</dbReference>
<gene>
    <name evidence="7" type="ORF">GCM10009836_00140</name>
</gene>
<evidence type="ECO:0000256" key="1">
    <source>
        <dbReference type="ARBA" id="ARBA00022630"/>
    </source>
</evidence>
<dbReference type="InterPro" id="IPR036661">
    <property type="entry name" value="Luciferase-like_sf"/>
</dbReference>
<evidence type="ECO:0000256" key="4">
    <source>
        <dbReference type="ARBA" id="ARBA00023033"/>
    </source>
</evidence>
<dbReference type="PANTHER" id="PTHR30011:SF16">
    <property type="entry name" value="C2H2 FINGER DOMAIN TRANSCRIPTION FACTOR (EUROFUNG)-RELATED"/>
    <property type="match status" value="1"/>
</dbReference>
<comment type="caution">
    <text evidence="7">The sequence shown here is derived from an EMBL/GenBank/DDBJ whole genome shotgun (WGS) entry which is preliminary data.</text>
</comment>
<dbReference type="InterPro" id="IPR011251">
    <property type="entry name" value="Luciferase-like_dom"/>
</dbReference>
<dbReference type="InterPro" id="IPR051260">
    <property type="entry name" value="Diverse_substr_monoxygenases"/>
</dbReference>
<accession>A0ABN2MGG3</accession>
<evidence type="ECO:0000313" key="7">
    <source>
        <dbReference type="EMBL" id="GAA1826508.1"/>
    </source>
</evidence>
<keyword evidence="2" id="KW-0288">FMN</keyword>
<sequence>MSEPLVLTVLPAPPLDSGAEVRDTIDDVLGIARRAEDAGLDGLFLADSLAFDPSFSPRNRFEPVSLAAAVLARTERITVVATLSTTFTHPVHVTRHLTSLSHIGAGRIAANLVTSYAGEQNFGLDELPPPAQRYARAGEYLDVVDRLWHSWGEKGDDPADIDFTGEHFTVRGPLSIRPFPGPLLVGQSGASPAGIDLAARVAEFVFTSAPADHAQRRYTDALTRACATRRTDGTRPTVLTGLAPILGDTAEQAREHERALAGAFSFAEQRARIEEVLGGVDLSDVAPDDPFPRDRLPAVEDVGRRQGRAAAVHELVTRNDLTLAEVVRIGTTANGHRSVVGTADTVAEEIARIAGTGLTDGFIVLLPKHSELVDRVFEELFPRLGRAGLLVRAPDADRTRSRFLRR</sequence>
<dbReference type="GO" id="GO:0004497">
    <property type="term" value="F:monooxygenase activity"/>
    <property type="evidence" value="ECO:0007669"/>
    <property type="project" value="UniProtKB-KW"/>
</dbReference>
<dbReference type="PANTHER" id="PTHR30011">
    <property type="entry name" value="ALKANESULFONATE MONOOXYGENASE-RELATED"/>
    <property type="match status" value="1"/>
</dbReference>